<dbReference type="AlphaFoldDB" id="A0A2S9XMU4"/>
<dbReference type="InterPro" id="IPR011936">
    <property type="entry name" value="Myxo_disulph_rpt"/>
</dbReference>
<feature type="compositionally biased region" description="Acidic residues" evidence="4">
    <location>
        <begin position="926"/>
        <end position="941"/>
    </location>
</feature>
<proteinExistence type="predicted"/>
<dbReference type="Proteomes" id="UP000237968">
    <property type="component" value="Unassembled WGS sequence"/>
</dbReference>
<evidence type="ECO:0000256" key="1">
    <source>
        <dbReference type="ARBA" id="ARBA00022729"/>
    </source>
</evidence>
<reference evidence="6 7" key="1">
    <citation type="submission" date="2018-03" db="EMBL/GenBank/DDBJ databases">
        <title>Draft Genome Sequences of the Obligatory Marine Myxobacteria Enhygromyxa salina SWB005.</title>
        <authorList>
            <person name="Poehlein A."/>
            <person name="Moghaddam J.A."/>
            <person name="Harms H."/>
            <person name="Alanjari M."/>
            <person name="Koenig G.M."/>
            <person name="Daniel R."/>
            <person name="Schaeberle T.F."/>
        </authorList>
    </citation>
    <scope>NUCLEOTIDE SEQUENCE [LARGE SCALE GENOMIC DNA]</scope>
    <source>
        <strain evidence="6 7">SWB005</strain>
    </source>
</reference>
<dbReference type="Pfam" id="PF13948">
    <property type="entry name" value="DUF4215"/>
    <property type="match status" value="1"/>
</dbReference>
<evidence type="ECO:0000256" key="2">
    <source>
        <dbReference type="ARBA" id="ARBA00022737"/>
    </source>
</evidence>
<dbReference type="EC" id="3.4.21.-" evidence="6"/>
<keyword evidence="1 5" id="KW-0732">Signal</keyword>
<feature type="signal peptide" evidence="5">
    <location>
        <begin position="1"/>
        <end position="33"/>
    </location>
</feature>
<keyword evidence="2" id="KW-0677">Repeat</keyword>
<gene>
    <name evidence="6" type="primary">bpr</name>
    <name evidence="6" type="ORF">ENSA5_41280</name>
</gene>
<organism evidence="6 7">
    <name type="scientific">Enhygromyxa salina</name>
    <dbReference type="NCBI Taxonomy" id="215803"/>
    <lineage>
        <taxon>Bacteria</taxon>
        <taxon>Pseudomonadati</taxon>
        <taxon>Myxococcota</taxon>
        <taxon>Polyangia</taxon>
        <taxon>Nannocystales</taxon>
        <taxon>Nannocystaceae</taxon>
        <taxon>Enhygromyxa</taxon>
    </lineage>
</organism>
<keyword evidence="7" id="KW-1185">Reference proteome</keyword>
<evidence type="ECO:0000256" key="4">
    <source>
        <dbReference type="SAM" id="MobiDB-lite"/>
    </source>
</evidence>
<evidence type="ECO:0000256" key="5">
    <source>
        <dbReference type="SAM" id="SignalP"/>
    </source>
</evidence>
<dbReference type="SUPFAM" id="SSF55486">
    <property type="entry name" value="Metalloproteases ('zincins'), catalytic domain"/>
    <property type="match status" value="1"/>
</dbReference>
<evidence type="ECO:0000256" key="3">
    <source>
        <dbReference type="ARBA" id="ARBA00023157"/>
    </source>
</evidence>
<accession>A0A2S9XMU4</accession>
<evidence type="ECO:0000313" key="7">
    <source>
        <dbReference type="Proteomes" id="UP000237968"/>
    </source>
</evidence>
<dbReference type="NCBIfam" id="TIGR02232">
    <property type="entry name" value="myxo_disulf_rpt"/>
    <property type="match status" value="1"/>
</dbReference>
<feature type="region of interest" description="Disordered" evidence="4">
    <location>
        <begin position="926"/>
        <end position="953"/>
    </location>
</feature>
<name>A0A2S9XMU4_9BACT</name>
<comment type="caution">
    <text evidence="6">The sequence shown here is derived from an EMBL/GenBank/DDBJ whole genome shotgun (WGS) entry which is preliminary data.</text>
</comment>
<dbReference type="InterPro" id="IPR024038">
    <property type="entry name" value="MYXO-CTERM"/>
</dbReference>
<evidence type="ECO:0000313" key="6">
    <source>
        <dbReference type="EMBL" id="PRP94173.1"/>
    </source>
</evidence>
<dbReference type="NCBIfam" id="TIGR03901">
    <property type="entry name" value="MYXO-CTERM"/>
    <property type="match status" value="1"/>
</dbReference>
<sequence>MNGSHPAMRLPRRLATLLSLAALVGLAPSAAHAIQHPQHLQGRAQLELHPRATSSAPRVTRVHSRAIPAVHKPAFAALEAELGADSIARFDADTGVLDSLIPGASIASAARVPGASGSAPIAERFASEFIARHIDLLAPGASPADLTLVSNELTNGVRTLGFTQHHGGLAVIGGQVSLSFKADRLIAVRSQALPKVGLAPRSGPSAPADPARVGELARDWISSDFAAGRLELSSVDGPVSAPMILPLVGPGGAIEYREVVALEVALDQPIGRWRVYADAASGEPLARESLLHWAELEIDTWRRSPLEPRASFPAAHLEVSIDGQPTWTDADGLVALPGASASAEFAPEGLYQRVVNASGPLTTVLTTLGHNQTYVWDLFPDPEQDAQLNAYVHTQIVKDYVRAIDPTFTPVDLQTTVTVNINDICNAFADQNTLNFFLSGSGCENTALLADVVYHEYGHVAHLLGLQPGVGLFNGGVSEGASDYLSATITGDPDVGVGFFLETDAPIRELDPDGFEWRWPEDTGEVHDEGRIIGGTLWDLRTALIQKYGEVEGVAKADAIWLGGIRRSVDMPSWYLEALITNDDDGELQNGTPDICEINAAFAAHGLYEPLGAELEVSEARLADGSVEVTLSYGETFDSCPGAVEPVAALRWRPRAEPGGPELEASELTMAAVGPGLLQAVIPAQPEQGVTQYQVELDWGNGTVAPRPDNRADEWYEYFTGAVTPIWCSDFEGDPSDEGWILDGEWAAGGPTGGGGDPGAAYEGSGVVGIKLDWPGLYSPSTSSTLTSPPINAAGFEVVRLQYRRWLTVEDGYWDHALIAANDEIVWQNRGSGSEELATVHHHDREWRFHDVDLTPQLDASGQVSLSFSLHTDGGLEFGGWNLDQLCVVGYGPASGGCGDGFVQSNEQCDDGNLQNGDGCSSGCLFEDDEPPPAEPEEEGWDPSGRGCGCAVDGDGNGDADGRAGFGALALLALLGLGRRRRQLSAARSRRPLPPGA</sequence>
<keyword evidence="6" id="KW-0378">Hydrolase</keyword>
<feature type="chain" id="PRO_5015759928" evidence="5">
    <location>
        <begin position="34"/>
        <end position="997"/>
    </location>
</feature>
<dbReference type="GO" id="GO:0016787">
    <property type="term" value="F:hydrolase activity"/>
    <property type="evidence" value="ECO:0007669"/>
    <property type="project" value="UniProtKB-KW"/>
</dbReference>
<protein>
    <submittedName>
        <fullName evidence="6">Bacillopeptidase F</fullName>
        <ecNumber evidence="6">3.4.21.-</ecNumber>
    </submittedName>
</protein>
<dbReference type="EMBL" id="PVNK01000179">
    <property type="protein sequence ID" value="PRP94173.1"/>
    <property type="molecule type" value="Genomic_DNA"/>
</dbReference>
<keyword evidence="3" id="KW-1015">Disulfide bond</keyword>